<comment type="similarity">
    <text evidence="1">Belongs to the RMI1 family.</text>
</comment>
<evidence type="ECO:0000313" key="7">
    <source>
        <dbReference type="Proteomes" id="UP000629468"/>
    </source>
</evidence>
<dbReference type="PANTHER" id="PTHR14790">
    <property type="entry name" value="RECQ-MEDIATED GENOME INSTABILITY PROTEIN 1 RMI1"/>
    <property type="match status" value="1"/>
</dbReference>
<feature type="compositionally biased region" description="Polar residues" evidence="3">
    <location>
        <begin position="533"/>
        <end position="544"/>
    </location>
</feature>
<gene>
    <name evidence="6" type="ORF">Agabi119p4_5414</name>
</gene>
<comment type="caution">
    <text evidence="6">The sequence shown here is derived from an EMBL/GenBank/DDBJ whole genome shotgun (WGS) entry which is preliminary data.</text>
</comment>
<protein>
    <recommendedName>
        <fullName evidence="2">RecQ-mediated genome instability protein 1</fullName>
    </recommendedName>
</protein>
<feature type="region of interest" description="Disordered" evidence="3">
    <location>
        <begin position="622"/>
        <end position="647"/>
    </location>
</feature>
<feature type="compositionally biased region" description="Polar residues" evidence="3">
    <location>
        <begin position="430"/>
        <end position="439"/>
    </location>
</feature>
<dbReference type="InterPro" id="IPR013894">
    <property type="entry name" value="RMI1_OB"/>
</dbReference>
<dbReference type="AlphaFoldDB" id="A0A8H7KGD1"/>
<dbReference type="GO" id="GO:0000724">
    <property type="term" value="P:double-strand break repair via homologous recombination"/>
    <property type="evidence" value="ECO:0007669"/>
    <property type="project" value="TreeGrafter"/>
</dbReference>
<evidence type="ECO:0000256" key="3">
    <source>
        <dbReference type="SAM" id="MobiDB-lite"/>
    </source>
</evidence>
<accession>A0A8H7KGD1</accession>
<feature type="compositionally biased region" description="Pro residues" evidence="3">
    <location>
        <begin position="371"/>
        <end position="380"/>
    </location>
</feature>
<feature type="compositionally biased region" description="Low complexity" evidence="3">
    <location>
        <begin position="381"/>
        <end position="403"/>
    </location>
</feature>
<feature type="region of interest" description="Disordered" evidence="3">
    <location>
        <begin position="119"/>
        <end position="138"/>
    </location>
</feature>
<dbReference type="SMART" id="SM01161">
    <property type="entry name" value="DUF1767"/>
    <property type="match status" value="1"/>
</dbReference>
<proteinExistence type="inferred from homology"/>
<evidence type="ECO:0000256" key="2">
    <source>
        <dbReference type="ARBA" id="ARBA00018987"/>
    </source>
</evidence>
<sequence length="647" mass="70326">MAQLARVAQYLDNRYPRPKVDPEWLQGCYEWLTSLPGADPTSQKFLDDVVAQLLQSDLTDSMLQGTGIPIGVTQTNSAQANSYLGGTPILVEIVAITEIGTSAYQLEQIRATREERMRLGQTEDGGEDEADLEVEGEGPVPRYPRGMLRFDLSDGSTTINAIEFRPIPEIILGQTQLGYKMLLKNPVIRHGIAFLEQNSVELLGYQTADREALQKMDFARGLRFRMGLPLEPVHAPEDEPTLVAHPARSPLREISPPLEPINPRYNDDANLEPLRRKVPSNTATQASTSSSATLVSPNHSVSPYFSSSSNPTASDPVSTSLNGFNLNLTSAQASQAPPPPADDDDNDSEALFNQFDSIDLFVAAEENNENLPPPTLPSIVPPVASSSSTSAPSAIIAGPSSSTRSKKSPVSRSLFQEDSIEIVSFTPGLSQSFAGSQNKGKNKEKDLSPPSNNHNFTHPRRDSIELDPDIRANLDEIQFATYSDPDFLRQQREALAHHNATQMTQGTGIGKGKGKERGMVMSTRPIKPLPRRSLSSQPRTSQTKDVIEIESDDSAGLSPPPPINPARAMPLFIADSDEDEDGPFAAAAAAAADDDDDGIYWQDEDEYDKENVPVMTRHVKRKVSNTQGGASRGEFGGGDVIELSDED</sequence>
<name>A0A8H7KGD1_AGABI</name>
<dbReference type="GO" id="GO:0000712">
    <property type="term" value="P:resolution of meiotic recombination intermediates"/>
    <property type="evidence" value="ECO:0007669"/>
    <property type="project" value="TreeGrafter"/>
</dbReference>
<feature type="region of interest" description="Disordered" evidence="3">
    <location>
        <begin position="247"/>
        <end position="323"/>
    </location>
</feature>
<feature type="compositionally biased region" description="Gly residues" evidence="3">
    <location>
        <begin position="630"/>
        <end position="639"/>
    </location>
</feature>
<dbReference type="InterPro" id="IPR049363">
    <property type="entry name" value="RMI1_N"/>
</dbReference>
<dbReference type="InterPro" id="IPR042470">
    <property type="entry name" value="RMI1_N_C_sf"/>
</dbReference>
<dbReference type="Proteomes" id="UP000629468">
    <property type="component" value="Unassembled WGS sequence"/>
</dbReference>
<feature type="domain" description="RMI1 N-terminal" evidence="5">
    <location>
        <begin position="13"/>
        <end position="61"/>
    </location>
</feature>
<reference evidence="6 7" key="1">
    <citation type="journal article" name="Sci. Rep.">
        <title>Telomere-to-telomere assembled and centromere annotated genomes of the two main subspecies of the button mushroom Agaricus bisporus reveal especially polymorphic chromosome ends.</title>
        <authorList>
            <person name="Sonnenberg A.S.M."/>
            <person name="Sedaghat-Telgerd N."/>
            <person name="Lavrijssen B."/>
            <person name="Ohm R.A."/>
            <person name="Hendrickx P.M."/>
            <person name="Scholtmeijer K."/>
            <person name="Baars J.J.P."/>
            <person name="van Peer A."/>
        </authorList>
    </citation>
    <scope>NUCLEOTIDE SEQUENCE [LARGE SCALE GENOMIC DNA]</scope>
    <source>
        <strain evidence="6 7">H119_p4</strain>
    </source>
</reference>
<feature type="region of interest" description="Disordered" evidence="3">
    <location>
        <begin position="330"/>
        <end position="349"/>
    </location>
</feature>
<feature type="region of interest" description="Disordered" evidence="3">
    <location>
        <begin position="526"/>
        <end position="600"/>
    </location>
</feature>
<feature type="compositionally biased region" description="Low complexity" evidence="3">
    <location>
        <begin position="282"/>
        <end position="314"/>
    </location>
</feature>
<dbReference type="GO" id="GO:0031422">
    <property type="term" value="C:RecQ family helicase-topoisomerase III complex"/>
    <property type="evidence" value="ECO:0007669"/>
    <property type="project" value="TreeGrafter"/>
</dbReference>
<dbReference type="Pfam" id="PF08585">
    <property type="entry name" value="RMI1_N_C"/>
    <property type="match status" value="1"/>
</dbReference>
<dbReference type="PANTHER" id="PTHR14790:SF15">
    <property type="entry name" value="RECQ-MEDIATED GENOME INSTABILITY PROTEIN 1"/>
    <property type="match status" value="1"/>
</dbReference>
<evidence type="ECO:0000259" key="4">
    <source>
        <dbReference type="Pfam" id="PF08585"/>
    </source>
</evidence>
<dbReference type="Pfam" id="PF21000">
    <property type="entry name" value="RMI1_N_N"/>
    <property type="match status" value="1"/>
</dbReference>
<dbReference type="GO" id="GO:0016604">
    <property type="term" value="C:nuclear body"/>
    <property type="evidence" value="ECO:0007669"/>
    <property type="project" value="TreeGrafter"/>
</dbReference>
<dbReference type="EMBL" id="JABXXO010000007">
    <property type="protein sequence ID" value="KAF7773247.1"/>
    <property type="molecule type" value="Genomic_DNA"/>
</dbReference>
<evidence type="ECO:0000313" key="6">
    <source>
        <dbReference type="EMBL" id="KAF7773247.1"/>
    </source>
</evidence>
<organism evidence="6 7">
    <name type="scientific">Agaricus bisporus var. burnettii</name>
    <dbReference type="NCBI Taxonomy" id="192524"/>
    <lineage>
        <taxon>Eukaryota</taxon>
        <taxon>Fungi</taxon>
        <taxon>Dikarya</taxon>
        <taxon>Basidiomycota</taxon>
        <taxon>Agaricomycotina</taxon>
        <taxon>Agaricomycetes</taxon>
        <taxon>Agaricomycetidae</taxon>
        <taxon>Agaricales</taxon>
        <taxon>Agaricineae</taxon>
        <taxon>Agaricaceae</taxon>
        <taxon>Agaricus</taxon>
    </lineage>
</organism>
<feature type="compositionally biased region" description="Acidic residues" evidence="3">
    <location>
        <begin position="124"/>
        <end position="136"/>
    </location>
</feature>
<evidence type="ECO:0000259" key="5">
    <source>
        <dbReference type="Pfam" id="PF21000"/>
    </source>
</evidence>
<feature type="region of interest" description="Disordered" evidence="3">
    <location>
        <begin position="430"/>
        <end position="464"/>
    </location>
</feature>
<feature type="domain" description="RecQ mediated genome instability protein 1 OB-fold" evidence="4">
    <location>
        <begin position="74"/>
        <end position="208"/>
    </location>
</feature>
<feature type="region of interest" description="Disordered" evidence="3">
    <location>
        <begin position="368"/>
        <end position="410"/>
    </location>
</feature>
<evidence type="ECO:0000256" key="1">
    <source>
        <dbReference type="ARBA" id="ARBA00006395"/>
    </source>
</evidence>
<dbReference type="Gene3D" id="2.40.50.770">
    <property type="entry name" value="RecQ-mediated genome instability protein Rmi1, C-terminal domain"/>
    <property type="match status" value="1"/>
</dbReference>